<keyword evidence="1" id="KW-0812">Transmembrane</keyword>
<protein>
    <submittedName>
        <fullName evidence="2">Uncharacterized protein</fullName>
    </submittedName>
</protein>
<feature type="transmembrane region" description="Helical" evidence="1">
    <location>
        <begin position="45"/>
        <end position="65"/>
    </location>
</feature>
<keyword evidence="1" id="KW-0472">Membrane</keyword>
<evidence type="ECO:0000256" key="1">
    <source>
        <dbReference type="SAM" id="Phobius"/>
    </source>
</evidence>
<proteinExistence type="predicted"/>
<sequence length="69" mass="8038">MEQRIERLEQTTTRHDEQIATLFSKVDDVNCRLDKIIQIMTRVQYGMYGAIVYYVLSEFGFLAAFKAAT</sequence>
<organism evidence="2">
    <name type="scientific">uncultured marine virus</name>
    <dbReference type="NCBI Taxonomy" id="186617"/>
    <lineage>
        <taxon>Viruses</taxon>
        <taxon>environmental samples</taxon>
    </lineage>
</organism>
<reference evidence="2" key="1">
    <citation type="journal article" date="2015" name="Front. Microbiol.">
        <title>Combining genomic sequencing methods to explore viral diversity and reveal potential virus-host interactions.</title>
        <authorList>
            <person name="Chow C.E."/>
            <person name="Winget D.M."/>
            <person name="White R.A.III."/>
            <person name="Hallam S.J."/>
            <person name="Suttle C.A."/>
        </authorList>
    </citation>
    <scope>NUCLEOTIDE SEQUENCE</scope>
    <source>
        <strain evidence="2">Anoxic3_8</strain>
    </source>
</reference>
<name>A0A0F7L4J1_9VIRU</name>
<accession>A0A0F7L4J1</accession>
<evidence type="ECO:0000313" key="2">
    <source>
        <dbReference type="EMBL" id="AKH46427.1"/>
    </source>
</evidence>
<reference evidence="2" key="2">
    <citation type="submission" date="2015-03" db="EMBL/GenBank/DDBJ databases">
        <authorList>
            <person name="Chow C.-E.T."/>
            <person name="Winget D.M."/>
            <person name="White R.A.III."/>
            <person name="Hallam S.J."/>
            <person name="Suttle C.A."/>
        </authorList>
    </citation>
    <scope>NUCLEOTIDE SEQUENCE</scope>
    <source>
        <strain evidence="2">Anoxic3_8</strain>
    </source>
</reference>
<keyword evidence="1" id="KW-1133">Transmembrane helix</keyword>
<dbReference type="EMBL" id="KR029583">
    <property type="protein sequence ID" value="AKH46427.1"/>
    <property type="molecule type" value="Genomic_DNA"/>
</dbReference>